<organism evidence="17">
    <name type="scientific">Echinostoma caproni</name>
    <dbReference type="NCBI Taxonomy" id="27848"/>
    <lineage>
        <taxon>Eukaryota</taxon>
        <taxon>Metazoa</taxon>
        <taxon>Spiralia</taxon>
        <taxon>Lophotrochozoa</taxon>
        <taxon>Platyhelminthes</taxon>
        <taxon>Trematoda</taxon>
        <taxon>Digenea</taxon>
        <taxon>Plagiorchiida</taxon>
        <taxon>Echinostomata</taxon>
        <taxon>Echinostomatoidea</taxon>
        <taxon>Echinostomatidae</taxon>
        <taxon>Echinostoma</taxon>
    </lineage>
</organism>
<dbReference type="PROSITE" id="PS50929">
    <property type="entry name" value="ABC_TM1F"/>
    <property type="match status" value="1"/>
</dbReference>
<evidence type="ECO:0000256" key="8">
    <source>
        <dbReference type="ARBA" id="ARBA00022967"/>
    </source>
</evidence>
<dbReference type="Gene3D" id="3.40.50.300">
    <property type="entry name" value="P-loop containing nucleotide triphosphate hydrolases"/>
    <property type="match status" value="1"/>
</dbReference>
<keyword evidence="11" id="KW-0325">Glycoprotein</keyword>
<comment type="subcellular location">
    <subcellularLocation>
        <location evidence="1">Membrane</location>
        <topology evidence="1">Multi-pass membrane protein</topology>
    </subcellularLocation>
</comment>
<keyword evidence="6" id="KW-0547">Nucleotide-binding</keyword>
<keyword evidence="4 12" id="KW-0812">Transmembrane</keyword>
<name>A0A183ANF1_9TREM</name>
<dbReference type="Proteomes" id="UP000272942">
    <property type="component" value="Unassembled WGS sequence"/>
</dbReference>
<evidence type="ECO:0000313" key="16">
    <source>
        <dbReference type="Proteomes" id="UP000272942"/>
    </source>
</evidence>
<dbReference type="OrthoDB" id="6500128at2759"/>
<evidence type="ECO:0000256" key="10">
    <source>
        <dbReference type="ARBA" id="ARBA00023136"/>
    </source>
</evidence>
<dbReference type="AlphaFoldDB" id="A0A183ANF1"/>
<dbReference type="GO" id="GO:0016324">
    <property type="term" value="C:apical plasma membrane"/>
    <property type="evidence" value="ECO:0007669"/>
    <property type="project" value="TreeGrafter"/>
</dbReference>
<accession>A0A183ANF1</accession>
<dbReference type="GO" id="GO:0005524">
    <property type="term" value="F:ATP binding"/>
    <property type="evidence" value="ECO:0007669"/>
    <property type="project" value="UniProtKB-KW"/>
</dbReference>
<protein>
    <submittedName>
        <fullName evidence="17">ABC transporter domain-containing protein</fullName>
    </submittedName>
</protein>
<comment type="similarity">
    <text evidence="2">Belongs to the ABC transporter superfamily. ABCB family. Multidrug resistance exporter (TC 3.A.1.201) subfamily.</text>
</comment>
<evidence type="ECO:0000256" key="2">
    <source>
        <dbReference type="ARBA" id="ARBA00007577"/>
    </source>
</evidence>
<evidence type="ECO:0000256" key="6">
    <source>
        <dbReference type="ARBA" id="ARBA00022741"/>
    </source>
</evidence>
<dbReference type="EMBL" id="UZAN01046034">
    <property type="protein sequence ID" value="VDP83626.1"/>
    <property type="molecule type" value="Genomic_DNA"/>
</dbReference>
<keyword evidence="5" id="KW-0677">Repeat</keyword>
<dbReference type="Pfam" id="PF00005">
    <property type="entry name" value="ABC_tran"/>
    <property type="match status" value="1"/>
</dbReference>
<feature type="domain" description="ABC transmembrane type-1" evidence="14">
    <location>
        <begin position="1"/>
        <end position="203"/>
    </location>
</feature>
<evidence type="ECO:0000256" key="3">
    <source>
        <dbReference type="ARBA" id="ARBA00022448"/>
    </source>
</evidence>
<dbReference type="PROSITE" id="PS50893">
    <property type="entry name" value="ABC_TRANSPORTER_2"/>
    <property type="match status" value="1"/>
</dbReference>
<dbReference type="WBParaSite" id="ECPE_0000851201-mRNA-1">
    <property type="protein sequence ID" value="ECPE_0000851201-mRNA-1"/>
    <property type="gene ID" value="ECPE_0000851201"/>
</dbReference>
<gene>
    <name evidence="15" type="ORF">ECPE_LOCUS8486</name>
</gene>
<dbReference type="InterPro" id="IPR036640">
    <property type="entry name" value="ABC1_TM_sf"/>
</dbReference>
<keyword evidence="16" id="KW-1185">Reference proteome</keyword>
<dbReference type="InterPro" id="IPR011527">
    <property type="entry name" value="ABC1_TM_dom"/>
</dbReference>
<dbReference type="InterPro" id="IPR003593">
    <property type="entry name" value="AAA+_ATPase"/>
</dbReference>
<evidence type="ECO:0000259" key="14">
    <source>
        <dbReference type="PROSITE" id="PS50929"/>
    </source>
</evidence>
<dbReference type="InterPro" id="IPR017871">
    <property type="entry name" value="ABC_transporter-like_CS"/>
</dbReference>
<feature type="transmembrane region" description="Helical" evidence="12">
    <location>
        <begin position="38"/>
        <end position="58"/>
    </location>
</feature>
<dbReference type="CDD" id="cd18578">
    <property type="entry name" value="ABC_6TM_Pgp_ABCB1_D2_like"/>
    <property type="match status" value="1"/>
</dbReference>
<dbReference type="SUPFAM" id="SSF52540">
    <property type="entry name" value="P-loop containing nucleoside triphosphate hydrolases"/>
    <property type="match status" value="1"/>
</dbReference>
<evidence type="ECO:0000313" key="15">
    <source>
        <dbReference type="EMBL" id="VDP83626.1"/>
    </source>
</evidence>
<dbReference type="InterPro" id="IPR003439">
    <property type="entry name" value="ABC_transporter-like_ATP-bd"/>
</dbReference>
<keyword evidence="9 12" id="KW-1133">Transmembrane helix</keyword>
<reference evidence="17" key="1">
    <citation type="submission" date="2016-06" db="UniProtKB">
        <authorList>
            <consortium name="WormBaseParasite"/>
        </authorList>
    </citation>
    <scope>IDENTIFICATION</scope>
</reference>
<evidence type="ECO:0000256" key="12">
    <source>
        <dbReference type="SAM" id="Phobius"/>
    </source>
</evidence>
<evidence type="ECO:0000313" key="17">
    <source>
        <dbReference type="WBParaSite" id="ECPE_0000851201-mRNA-1"/>
    </source>
</evidence>
<dbReference type="PANTHER" id="PTHR24221">
    <property type="entry name" value="ATP-BINDING CASSETTE SUB-FAMILY B"/>
    <property type="match status" value="1"/>
</dbReference>
<dbReference type="SMART" id="SM00382">
    <property type="entry name" value="AAA"/>
    <property type="match status" value="1"/>
</dbReference>
<dbReference type="PROSITE" id="PS00211">
    <property type="entry name" value="ABC_TRANSPORTER_1"/>
    <property type="match status" value="1"/>
</dbReference>
<dbReference type="PANTHER" id="PTHR24221:SF636">
    <property type="entry name" value="BILE SALT EXPORT PUMP"/>
    <property type="match status" value="1"/>
</dbReference>
<dbReference type="GO" id="GO:0016887">
    <property type="term" value="F:ATP hydrolysis activity"/>
    <property type="evidence" value="ECO:0007669"/>
    <property type="project" value="InterPro"/>
</dbReference>
<evidence type="ECO:0000256" key="11">
    <source>
        <dbReference type="ARBA" id="ARBA00023180"/>
    </source>
</evidence>
<feature type="transmembrane region" description="Helical" evidence="12">
    <location>
        <begin position="64"/>
        <end position="81"/>
    </location>
</feature>
<evidence type="ECO:0000256" key="5">
    <source>
        <dbReference type="ARBA" id="ARBA00022737"/>
    </source>
</evidence>
<keyword evidence="7" id="KW-0067">ATP-binding</keyword>
<dbReference type="InterPro" id="IPR039421">
    <property type="entry name" value="Type_1_exporter"/>
</dbReference>
<keyword evidence="3" id="KW-0813">Transport</keyword>
<dbReference type="InterPro" id="IPR027417">
    <property type="entry name" value="P-loop_NTPase"/>
</dbReference>
<dbReference type="FunFam" id="3.40.50.300:FF:000479">
    <property type="entry name" value="Multidrug resistance protein 1A"/>
    <property type="match status" value="1"/>
</dbReference>
<evidence type="ECO:0000256" key="4">
    <source>
        <dbReference type="ARBA" id="ARBA00022692"/>
    </source>
</evidence>
<evidence type="ECO:0000256" key="7">
    <source>
        <dbReference type="ARBA" id="ARBA00022840"/>
    </source>
</evidence>
<feature type="transmembrane region" description="Helical" evidence="12">
    <location>
        <begin position="142"/>
        <end position="167"/>
    </location>
</feature>
<proteinExistence type="inferred from homology"/>
<dbReference type="GO" id="GO:0140359">
    <property type="term" value="F:ABC-type transporter activity"/>
    <property type="evidence" value="ECO:0007669"/>
    <property type="project" value="InterPro"/>
</dbReference>
<evidence type="ECO:0000256" key="1">
    <source>
        <dbReference type="ARBA" id="ARBA00004141"/>
    </source>
</evidence>
<evidence type="ECO:0000256" key="9">
    <source>
        <dbReference type="ARBA" id="ARBA00022989"/>
    </source>
</evidence>
<reference evidence="15 16" key="2">
    <citation type="submission" date="2018-11" db="EMBL/GenBank/DDBJ databases">
        <authorList>
            <consortium name="Pathogen Informatics"/>
        </authorList>
    </citation>
    <scope>NUCLEOTIDE SEQUENCE [LARGE SCALE GENOMIC DNA]</scope>
    <source>
        <strain evidence="15 16">Egypt</strain>
    </source>
</reference>
<keyword evidence="8" id="KW-1278">Translocase</keyword>
<evidence type="ECO:0000259" key="13">
    <source>
        <dbReference type="PROSITE" id="PS50893"/>
    </source>
</evidence>
<feature type="domain" description="ABC transporter" evidence="13">
    <location>
        <begin position="237"/>
        <end position="479"/>
    </location>
</feature>
<dbReference type="Gene3D" id="1.20.1560.10">
    <property type="entry name" value="ABC transporter type 1, transmembrane domain"/>
    <property type="match status" value="2"/>
</dbReference>
<keyword evidence="10 12" id="KW-0472">Membrane</keyword>
<sequence length="483" mass="53075">MLRQEIGWFDMPENQPGALTAKLATDVSKLRYISGSQLGIIMEAIVLTVVSLVIAFVYSWQLTLLFLAFYPFIVLSGVAQVRRMSGSSGGNKDTKTMRIAQEAFANIRTVTTLILEDSFYDKFSTCLINDFKKVVKACLVDALMYAVTQSMAMFAFAAVFGLGAYLVEKAVLGAPAIFRVFAVMNMSAQALGRLASVAPDTKKAATSCKAIFATLDRIPRIQTDQGLEPNTEFEGKVTFNKVYFRYPTRPEARILKNFSHTVQPGQTVALVGQSGCGKSTLLQLVQRFYDPSNHGPESGVFFDEWNLRDLAPRWIRRQIGIVSQEPNLLDITLRENIAYGDNTREVPMDEIIEAARQANVHDFINSLPDGYETLAGQSGSQLSGGQKQRIAIARALLRKPKLLLLDEATSALDNESERIVQEALDKATGSHTSLVVAHRLTTVQNSDLIVVLDSGRKIEYGPPGALMEAKGAFYALHSAEQAS</sequence>
<dbReference type="Pfam" id="PF00664">
    <property type="entry name" value="ABC_membrane"/>
    <property type="match status" value="1"/>
</dbReference>
<dbReference type="SUPFAM" id="SSF90123">
    <property type="entry name" value="ABC transporter transmembrane region"/>
    <property type="match status" value="1"/>
</dbReference>